<dbReference type="Proteomes" id="UP000319142">
    <property type="component" value="Unassembled WGS sequence"/>
</dbReference>
<dbReference type="InterPro" id="IPR029903">
    <property type="entry name" value="RmlD-like-bd"/>
</dbReference>
<evidence type="ECO:0000313" key="9">
    <source>
        <dbReference type="Proteomes" id="UP000319142"/>
    </source>
</evidence>
<dbReference type="GO" id="GO:0019305">
    <property type="term" value="P:dTDP-rhamnose biosynthetic process"/>
    <property type="evidence" value="ECO:0007669"/>
    <property type="project" value="UniProtKB-UniPathway"/>
</dbReference>
<comment type="cofactor">
    <cofactor evidence="6">
        <name>Mg(2+)</name>
        <dbReference type="ChEBI" id="CHEBI:18420"/>
    </cofactor>
    <text evidence="6">Binds 1 Mg(2+) ion per monomer.</text>
</comment>
<evidence type="ECO:0000256" key="1">
    <source>
        <dbReference type="ARBA" id="ARBA00004781"/>
    </source>
</evidence>
<evidence type="ECO:0000256" key="4">
    <source>
        <dbReference type="ARBA" id="ARBA00017099"/>
    </source>
</evidence>
<dbReference type="Pfam" id="PF04321">
    <property type="entry name" value="RmlD_sub_bind"/>
    <property type="match status" value="1"/>
</dbReference>
<comment type="function">
    <text evidence="6">Catalyzes the reduction of dTDP-6-deoxy-L-lyxo-4-hexulose to yield dTDP-L-rhamnose.</text>
</comment>
<evidence type="ECO:0000256" key="5">
    <source>
        <dbReference type="ARBA" id="ARBA00048200"/>
    </source>
</evidence>
<reference evidence="8 9" key="1">
    <citation type="submission" date="2019-07" db="EMBL/GenBank/DDBJ databases">
        <title>The pathways for chlorine oxyanion respiration interact through the shared metabolite chlorate.</title>
        <authorList>
            <person name="Barnum T.P."/>
            <person name="Cheng Y."/>
            <person name="Hill K.A."/>
            <person name="Lucas L.N."/>
            <person name="Carlson H.K."/>
            <person name="Coates J.D."/>
        </authorList>
    </citation>
    <scope>NUCLEOTIDE SEQUENCE [LARGE SCALE GENOMIC DNA]</scope>
    <source>
        <strain evidence="8">UCB</strain>
    </source>
</reference>
<dbReference type="UniPathway" id="UPA00281"/>
<dbReference type="InterPro" id="IPR036291">
    <property type="entry name" value="NAD(P)-bd_dom_sf"/>
</dbReference>
<comment type="pathway">
    <text evidence="1 6">Carbohydrate biosynthesis; dTDP-L-rhamnose biosynthesis.</text>
</comment>
<dbReference type="PANTHER" id="PTHR10491">
    <property type="entry name" value="DTDP-4-DEHYDRORHAMNOSE REDUCTASE"/>
    <property type="match status" value="1"/>
</dbReference>
<dbReference type="GO" id="GO:0008831">
    <property type="term" value="F:dTDP-4-dehydrorhamnose reductase activity"/>
    <property type="evidence" value="ECO:0007669"/>
    <property type="project" value="UniProtKB-EC"/>
</dbReference>
<name>A0A558B6R2_9GAMM</name>
<gene>
    <name evidence="8" type="ORF">FHK81_13110</name>
</gene>
<evidence type="ECO:0000256" key="3">
    <source>
        <dbReference type="ARBA" id="ARBA00012929"/>
    </source>
</evidence>
<proteinExistence type="inferred from homology"/>
<evidence type="ECO:0000259" key="7">
    <source>
        <dbReference type="Pfam" id="PF04321"/>
    </source>
</evidence>
<feature type="domain" description="RmlD-like substrate binding" evidence="7">
    <location>
        <begin position="1"/>
        <end position="274"/>
    </location>
</feature>
<dbReference type="SUPFAM" id="SSF51735">
    <property type="entry name" value="NAD(P)-binding Rossmann-fold domains"/>
    <property type="match status" value="1"/>
</dbReference>
<keyword evidence="6" id="KW-0521">NADP</keyword>
<dbReference type="GO" id="GO:0009243">
    <property type="term" value="P:O antigen biosynthetic process"/>
    <property type="evidence" value="ECO:0007669"/>
    <property type="project" value="UniProtKB-UniPathway"/>
</dbReference>
<dbReference type="UniPathway" id="UPA00124"/>
<keyword evidence="6" id="KW-0560">Oxidoreductase</keyword>
<dbReference type="RefSeq" id="WP_273134143.1">
    <property type="nucleotide sequence ID" value="NZ_VMRX01000034.1"/>
</dbReference>
<protein>
    <recommendedName>
        <fullName evidence="4 6">dTDP-4-dehydrorhamnose reductase</fullName>
        <ecNumber evidence="3 6">1.1.1.133</ecNumber>
    </recommendedName>
</protein>
<sequence length="297" mass="33123">MHVLVVHDYGPLGKVLLERLRKTHLRVSPLLVSDPANADLKALESWIPEDADLIVNALWLTDPEKVEANPEAAHEVAFSLPLCLAEHARDRGMALLQLSSCYVFDGRKQGAYIASNPGQPINELGRWQWECEQALRTLLPRHILLRTGWSLGRFIRKLYESTGRADTLSLPGRCQGQPVAVQDLARVISAIVLQLDCGAEVWGTYQYAGSEEINLYELGLAIAGMPGIPEDIRVVDELPEWGHLEPVNTTMVCSKIKNTFGIKQLPWRTWLNEEVSMIKGTGSIDEKAEEKTEPTDL</sequence>
<evidence type="ECO:0000313" key="8">
    <source>
        <dbReference type="EMBL" id="TVT32193.1"/>
    </source>
</evidence>
<dbReference type="AlphaFoldDB" id="A0A558B6R2"/>
<accession>A0A558B6R2</accession>
<dbReference type="PANTHER" id="PTHR10491:SF4">
    <property type="entry name" value="METHIONINE ADENOSYLTRANSFERASE 2 SUBUNIT BETA"/>
    <property type="match status" value="1"/>
</dbReference>
<comment type="catalytic activity">
    <reaction evidence="5 6">
        <text>dTDP-beta-L-rhamnose + NADP(+) = dTDP-4-dehydro-beta-L-rhamnose + NADPH + H(+)</text>
        <dbReference type="Rhea" id="RHEA:21796"/>
        <dbReference type="ChEBI" id="CHEBI:15378"/>
        <dbReference type="ChEBI" id="CHEBI:57510"/>
        <dbReference type="ChEBI" id="CHEBI:57783"/>
        <dbReference type="ChEBI" id="CHEBI:58349"/>
        <dbReference type="ChEBI" id="CHEBI:62830"/>
        <dbReference type="EC" id="1.1.1.133"/>
    </reaction>
</comment>
<dbReference type="EC" id="1.1.1.133" evidence="3 6"/>
<evidence type="ECO:0000256" key="6">
    <source>
        <dbReference type="RuleBase" id="RU364082"/>
    </source>
</evidence>
<comment type="caution">
    <text evidence="8">The sequence shown here is derived from an EMBL/GenBank/DDBJ whole genome shotgun (WGS) entry which is preliminary data.</text>
</comment>
<organism evidence="8 9">
    <name type="scientific">Marinobacter vinifirmus</name>
    <dbReference type="NCBI Taxonomy" id="355591"/>
    <lineage>
        <taxon>Bacteria</taxon>
        <taxon>Pseudomonadati</taxon>
        <taxon>Pseudomonadota</taxon>
        <taxon>Gammaproteobacteria</taxon>
        <taxon>Pseudomonadales</taxon>
        <taxon>Marinobacteraceae</taxon>
        <taxon>Marinobacter</taxon>
    </lineage>
</organism>
<dbReference type="EMBL" id="VMRX01000034">
    <property type="protein sequence ID" value="TVT32193.1"/>
    <property type="molecule type" value="Genomic_DNA"/>
</dbReference>
<dbReference type="Gene3D" id="3.40.50.720">
    <property type="entry name" value="NAD(P)-binding Rossmann-like Domain"/>
    <property type="match status" value="1"/>
</dbReference>
<comment type="similarity">
    <text evidence="2 6">Belongs to the dTDP-4-dehydrorhamnose reductase family.</text>
</comment>
<dbReference type="InterPro" id="IPR005913">
    <property type="entry name" value="dTDP_dehydrorham_reduct"/>
</dbReference>
<evidence type="ECO:0000256" key="2">
    <source>
        <dbReference type="ARBA" id="ARBA00010944"/>
    </source>
</evidence>